<dbReference type="Gene3D" id="2.40.290.10">
    <property type="match status" value="1"/>
</dbReference>
<dbReference type="PROSITE" id="PS50917">
    <property type="entry name" value="SPOC"/>
    <property type="match status" value="1"/>
</dbReference>
<feature type="compositionally biased region" description="Basic and acidic residues" evidence="7">
    <location>
        <begin position="658"/>
        <end position="676"/>
    </location>
</feature>
<feature type="region of interest" description="Disordered" evidence="7">
    <location>
        <begin position="1421"/>
        <end position="1440"/>
    </location>
</feature>
<feature type="region of interest" description="Disordered" evidence="7">
    <location>
        <begin position="341"/>
        <end position="387"/>
    </location>
</feature>
<dbReference type="EMBL" id="BPLR01016010">
    <property type="protein sequence ID" value="GIY80439.1"/>
    <property type="molecule type" value="Genomic_DNA"/>
</dbReference>
<dbReference type="Pfam" id="PF07744">
    <property type="entry name" value="SPOC"/>
    <property type="match status" value="1"/>
</dbReference>
<feature type="region of interest" description="Disordered" evidence="7">
    <location>
        <begin position="511"/>
        <end position="757"/>
    </location>
</feature>
<feature type="region of interest" description="Disordered" evidence="7">
    <location>
        <begin position="1292"/>
        <end position="1318"/>
    </location>
</feature>
<comment type="subcellular location">
    <subcellularLocation>
        <location evidence="1">Nucleus</location>
    </subcellularLocation>
</comment>
<dbReference type="InterPro" id="IPR016194">
    <property type="entry name" value="SPOC-like_C_dom_sf"/>
</dbReference>
<accession>A0AAV4WDY7</accession>
<name>A0AAV4WDY7_CAEEX</name>
<dbReference type="CDD" id="cd21543">
    <property type="entry name" value="SPOC_SHARP"/>
    <property type="match status" value="1"/>
</dbReference>
<keyword evidence="6" id="KW-0539">Nucleus</keyword>
<dbReference type="FunFam" id="2.40.290.10:FF:000002">
    <property type="entry name" value="Spen family transcriptional repressor"/>
    <property type="match status" value="1"/>
</dbReference>
<protein>
    <submittedName>
        <fullName evidence="9">Protein split ends</fullName>
    </submittedName>
</protein>
<keyword evidence="2" id="KW-0694">RNA-binding</keyword>
<keyword evidence="10" id="KW-1185">Reference proteome</keyword>
<feature type="region of interest" description="Disordered" evidence="7">
    <location>
        <begin position="1129"/>
        <end position="1154"/>
    </location>
</feature>
<evidence type="ECO:0000256" key="7">
    <source>
        <dbReference type="SAM" id="MobiDB-lite"/>
    </source>
</evidence>
<feature type="compositionally biased region" description="Polar residues" evidence="7">
    <location>
        <begin position="778"/>
        <end position="790"/>
    </location>
</feature>
<feature type="compositionally biased region" description="Basic and acidic residues" evidence="7">
    <location>
        <begin position="524"/>
        <end position="625"/>
    </location>
</feature>
<feature type="region of interest" description="Disordered" evidence="7">
    <location>
        <begin position="772"/>
        <end position="796"/>
    </location>
</feature>
<reference evidence="9 10" key="1">
    <citation type="submission" date="2021-06" db="EMBL/GenBank/DDBJ databases">
        <title>Caerostris extrusa draft genome.</title>
        <authorList>
            <person name="Kono N."/>
            <person name="Arakawa K."/>
        </authorList>
    </citation>
    <scope>NUCLEOTIDE SEQUENCE [LARGE SCALE GENOMIC DNA]</scope>
</reference>
<dbReference type="GO" id="GO:0005634">
    <property type="term" value="C:nucleus"/>
    <property type="evidence" value="ECO:0007669"/>
    <property type="project" value="UniProtKB-SubCell"/>
</dbReference>
<organism evidence="9 10">
    <name type="scientific">Caerostris extrusa</name>
    <name type="common">Bark spider</name>
    <name type="synonym">Caerostris bankana</name>
    <dbReference type="NCBI Taxonomy" id="172846"/>
    <lineage>
        <taxon>Eukaryota</taxon>
        <taxon>Metazoa</taxon>
        <taxon>Ecdysozoa</taxon>
        <taxon>Arthropoda</taxon>
        <taxon>Chelicerata</taxon>
        <taxon>Arachnida</taxon>
        <taxon>Araneae</taxon>
        <taxon>Araneomorphae</taxon>
        <taxon>Entelegynae</taxon>
        <taxon>Araneoidea</taxon>
        <taxon>Araneidae</taxon>
        <taxon>Caerostris</taxon>
    </lineage>
</organism>
<proteinExistence type="predicted"/>
<sequence>MLMSIFLAIFDEECSQDNYLSESLNSPLNQPLMNYSNILNPTCETVIQSPHKEENHSNTMSSPSNVQLFTESNDMRTISDTNNSTDDFLDELFGSKSIENEIIENDYQSETSKNDNLVPSSDLKHKIEDADIFFTDTNQSSHDNPSFQISEVNEQNEATEFNQEIFERSSDTNKNTKVPQLLNFSSKQLFTDIPSKSNSDVIDNKNLNYLIKMEEQINYSEKKDNLNEVPIIVEDGKSRPADAESICSDTTDITIPEVKTEAEISHIVPNEEPAQEEFHVDDVTSLAKPKIDRPRRGRRPKTRKYTEAIALKQDIEPSPNMTLTRSSSRRVRQASLEKIRRSLRSDASESHVLRESTKKRFSVDEPIQSETDEMKKDTSEEANDNFVSDPTVLEVDCTSGIVPSVIIDRRLTDKSQIKHEEPKRRRGRRKKASGDNQNSLLVDKMESKFDECETSKDLHRPKESRLWLSLSSCDKETKSSKDNTSRAIDVYEFVDEEDDRALTFESVKEKLHDTTRNSTTVNDSKNEKNDLKHNKIFEIKHDKGIEKTTEQKHEKGSDQKHEKGNDQKKHERGNDQKHDKGLDLKLDRGIDNVFEKEKKGDSKKLAAVEEAGTREHHPEVKEQKRISITIRLHQKDGHDGTSPGTAEVVKTSETVNIEEVKPECIKNEKSSKHDVSTPEAPCKSTRKSTRLMKQAAQRSIIEEVVKSSGKNALHSEPVPTRVTRRSKSNRRSEENLSKDSTPSENSNDTNDDKNKNEPVFFIHDNTVKDIPEDKRKISCSSTEMSSNTDATMAESDKIQTRGVQYLRNFRLRSTSRMESNKDVAVSNKDSDFQKKDIHTKSFEETVDVPQQKEVAETKEIPKDLKTTTDNTRVLPPLPVFKVEINKMKIDSSKEILHNADKQTEQEDASNSQVLIDPITGVLASVSDSYSEPVCQQRSENKIKDSGNSVSVLSIKNLSKSGPLSEIASATSVIQENSKSNYINKTENFPERPSLVQCLRSRQVTDSLPQTGTNDVMPVSSENISKQPSLPEKESEPLKLNAKKNSVAASVLTMVNCIGSSASNNTVTLTDPVNTINSAYTQNSQGQSPVITRTISSLDTSQIKAPSHGYEPSIRTTAVVTLTPTNHLTQNVSAGQNKSSTTSISTSNKSELPSVYTSANIPPTSINEHISSQTSCKPLSLGVSLPAEHSNILIKQEINVPSSSSHNIPVPSTWPSSKLPTNRITDSHVHLSGAHAHSANVGVISDILQNQYLQPKEYNMSSDQHYDRNLVQMVRSSTPITSNIPPEIIRPIESPHITTPPITSANHSLPSAESHSHGNSTLHLRQPPLMVSAHTSRALHHPELATLMHQQIMFSPFSHHSDLRVQPDVRTMGMNSHYGYSAMPSSADVSSNFKQPSQHRHHSTIMDAKAEQKGIDELSKVRHETRNIEEKSRSKSMRNKKEYAAAQKEKELKMIYSETRDDADSGRLLSSTSAIAPHSSRQPQHAHFASPILQMSPHIPSPHDRTTDSPVIANIYSVQGRISQLPLAGQVDDRGLGAHTSHLYKTDATEGIKPPIAHQTQPSTSPYHARQQLLGVPTIGSSAPAHIDIRSSNPAHSPNSIAYKKDAQQIASIHNARTLSRQGATSVSPGSGTYLCIPTDHVVPPPAHTASPSTTVAIGPQLIPPHLVYQDPYVMQNYPVVWQGSLALKNDQAIVQMHYVSGNIAIAQESLPHGEYEAALLRIAQRMRLEPQQLEGVRKKTQLPDEHCVLLALPCGKNNFELYQQSEKLKTGFIQYLDKKAAAGIVNAAPPGSQQPAYVIHIFPACEFTSTHVAKTAPDLFKIFVEMANVVIVIATV</sequence>
<evidence type="ECO:0000259" key="8">
    <source>
        <dbReference type="PROSITE" id="PS50917"/>
    </source>
</evidence>
<dbReference type="InterPro" id="IPR012921">
    <property type="entry name" value="SPOC_C"/>
</dbReference>
<evidence type="ECO:0000313" key="9">
    <source>
        <dbReference type="EMBL" id="GIY80439.1"/>
    </source>
</evidence>
<evidence type="ECO:0000256" key="5">
    <source>
        <dbReference type="ARBA" id="ARBA00023163"/>
    </source>
</evidence>
<feature type="compositionally biased region" description="Polar residues" evidence="7">
    <location>
        <begin position="1002"/>
        <end position="1027"/>
    </location>
</feature>
<keyword evidence="4" id="KW-0175">Coiled coil</keyword>
<evidence type="ECO:0000256" key="3">
    <source>
        <dbReference type="ARBA" id="ARBA00023015"/>
    </source>
</evidence>
<dbReference type="SUPFAM" id="SSF100939">
    <property type="entry name" value="SPOC domain-like"/>
    <property type="match status" value="1"/>
</dbReference>
<feature type="compositionally biased region" description="Polar residues" evidence="7">
    <location>
        <begin position="1299"/>
        <end position="1318"/>
    </location>
</feature>
<gene>
    <name evidence="9" type="primary">spen</name>
    <name evidence="9" type="ORF">CEXT_273561</name>
</gene>
<evidence type="ECO:0000256" key="2">
    <source>
        <dbReference type="ARBA" id="ARBA00022884"/>
    </source>
</evidence>
<feature type="region of interest" description="Disordered" evidence="7">
    <location>
        <begin position="413"/>
        <end position="443"/>
    </location>
</feature>
<feature type="domain" description="SPOC" evidence="8">
    <location>
        <begin position="1670"/>
        <end position="1836"/>
    </location>
</feature>
<comment type="caution">
    <text evidence="9">The sequence shown here is derived from an EMBL/GenBank/DDBJ whole genome shotgun (WGS) entry which is preliminary data.</text>
</comment>
<feature type="region of interest" description="Disordered" evidence="7">
    <location>
        <begin position="1002"/>
        <end position="1037"/>
    </location>
</feature>
<feature type="compositionally biased region" description="Basic and acidic residues" evidence="7">
    <location>
        <begin position="341"/>
        <end position="363"/>
    </location>
</feature>
<feature type="compositionally biased region" description="Low complexity" evidence="7">
    <location>
        <begin position="1136"/>
        <end position="1149"/>
    </location>
</feature>
<keyword evidence="5" id="KW-0804">Transcription</keyword>
<evidence type="ECO:0000313" key="10">
    <source>
        <dbReference type="Proteomes" id="UP001054945"/>
    </source>
</evidence>
<dbReference type="InterPro" id="IPR010912">
    <property type="entry name" value="SPOC_met"/>
</dbReference>
<evidence type="ECO:0000256" key="1">
    <source>
        <dbReference type="ARBA" id="ARBA00004123"/>
    </source>
</evidence>
<evidence type="ECO:0000256" key="6">
    <source>
        <dbReference type="ARBA" id="ARBA00023242"/>
    </source>
</evidence>
<feature type="compositionally biased region" description="Basic and acidic residues" evidence="7">
    <location>
        <begin position="413"/>
        <end position="423"/>
    </location>
</feature>
<evidence type="ECO:0000256" key="4">
    <source>
        <dbReference type="ARBA" id="ARBA00023054"/>
    </source>
</evidence>
<dbReference type="GO" id="GO:0003723">
    <property type="term" value="F:RNA binding"/>
    <property type="evidence" value="ECO:0007669"/>
    <property type="project" value="UniProtKB-KW"/>
</dbReference>
<dbReference type="Proteomes" id="UP001054945">
    <property type="component" value="Unassembled WGS sequence"/>
</dbReference>
<keyword evidence="3" id="KW-0805">Transcription regulation</keyword>